<proteinExistence type="predicted"/>
<accession>A0ABR2RP32</accession>
<dbReference type="Proteomes" id="UP001396334">
    <property type="component" value="Unassembled WGS sequence"/>
</dbReference>
<evidence type="ECO:0000256" key="1">
    <source>
        <dbReference type="ARBA" id="ARBA00022658"/>
    </source>
</evidence>
<reference evidence="3 4" key="1">
    <citation type="journal article" date="2024" name="G3 (Bethesda)">
        <title>Genome assembly of Hibiscus sabdariffa L. provides insights into metabolisms of medicinal natural products.</title>
        <authorList>
            <person name="Kim T."/>
        </authorList>
    </citation>
    <scope>NUCLEOTIDE SEQUENCE [LARGE SCALE GENOMIC DNA]</scope>
    <source>
        <strain evidence="3">TK-2024</strain>
        <tissue evidence="3">Old leaves</tissue>
    </source>
</reference>
<dbReference type="InterPro" id="IPR005512">
    <property type="entry name" value="PRONE_dom"/>
</dbReference>
<keyword evidence="4" id="KW-1185">Reference proteome</keyword>
<protein>
    <recommendedName>
        <fullName evidence="2">PRONE domain-containing protein</fullName>
    </recommendedName>
</protein>
<evidence type="ECO:0000313" key="3">
    <source>
        <dbReference type="EMBL" id="KAK9014715.1"/>
    </source>
</evidence>
<name>A0ABR2RP32_9ROSI</name>
<evidence type="ECO:0000259" key="2">
    <source>
        <dbReference type="Pfam" id="PF03759"/>
    </source>
</evidence>
<comment type="caution">
    <text evidence="3">The sequence shown here is derived from an EMBL/GenBank/DDBJ whole genome shotgun (WGS) entry which is preliminary data.</text>
</comment>
<feature type="domain" description="PRONE" evidence="2">
    <location>
        <begin position="44"/>
        <end position="77"/>
    </location>
</feature>
<dbReference type="EMBL" id="JBBPBN010000021">
    <property type="protein sequence ID" value="KAK9014715.1"/>
    <property type="molecule type" value="Genomic_DNA"/>
</dbReference>
<sequence length="121" mass="13323">MEVRAISTTEEGDVEERNGEAFACKKGSGDCHVRMVFGCSKVGTAQTKAAMAISSRVLAEMEIPTAHFEDLPKNGKARRKFSSSALICQHSGIANRIEAAVHVWKQKDQRKHMNQHQSLAL</sequence>
<dbReference type="PANTHER" id="PTHR33101:SF6">
    <property type="entry name" value="ROP GUANINE NUCLEOTIDE EXCHANGE FACTOR 1"/>
    <property type="match status" value="1"/>
</dbReference>
<organism evidence="3 4">
    <name type="scientific">Hibiscus sabdariffa</name>
    <name type="common">roselle</name>
    <dbReference type="NCBI Taxonomy" id="183260"/>
    <lineage>
        <taxon>Eukaryota</taxon>
        <taxon>Viridiplantae</taxon>
        <taxon>Streptophyta</taxon>
        <taxon>Embryophyta</taxon>
        <taxon>Tracheophyta</taxon>
        <taxon>Spermatophyta</taxon>
        <taxon>Magnoliopsida</taxon>
        <taxon>eudicotyledons</taxon>
        <taxon>Gunneridae</taxon>
        <taxon>Pentapetalae</taxon>
        <taxon>rosids</taxon>
        <taxon>malvids</taxon>
        <taxon>Malvales</taxon>
        <taxon>Malvaceae</taxon>
        <taxon>Malvoideae</taxon>
        <taxon>Hibiscus</taxon>
    </lineage>
</organism>
<gene>
    <name evidence="3" type="ORF">V6N11_005862</name>
</gene>
<keyword evidence="1" id="KW-0344">Guanine-nucleotide releasing factor</keyword>
<dbReference type="PANTHER" id="PTHR33101">
    <property type="entry name" value="ROP GUANINE NUCLEOTIDE EXCHANGE FACTOR 1"/>
    <property type="match status" value="1"/>
</dbReference>
<dbReference type="InterPro" id="IPR038937">
    <property type="entry name" value="RopGEF"/>
</dbReference>
<evidence type="ECO:0000313" key="4">
    <source>
        <dbReference type="Proteomes" id="UP001396334"/>
    </source>
</evidence>
<dbReference type="Pfam" id="PF03759">
    <property type="entry name" value="PRONE"/>
    <property type="match status" value="1"/>
</dbReference>